<evidence type="ECO:0000313" key="1">
    <source>
        <dbReference type="EMBL" id="MBX57567.1"/>
    </source>
</evidence>
<dbReference type="AlphaFoldDB" id="A0A2P2PS44"/>
<reference evidence="1" key="1">
    <citation type="submission" date="2018-02" db="EMBL/GenBank/DDBJ databases">
        <title>Rhizophora mucronata_Transcriptome.</title>
        <authorList>
            <person name="Meera S.P."/>
            <person name="Sreeshan A."/>
            <person name="Augustine A."/>
        </authorList>
    </citation>
    <scope>NUCLEOTIDE SEQUENCE</scope>
    <source>
        <tissue evidence="1">Leaf</tissue>
    </source>
</reference>
<accession>A0A2P2PS44</accession>
<name>A0A2P2PS44_RHIMU</name>
<dbReference type="EMBL" id="GGEC01077083">
    <property type="protein sequence ID" value="MBX57567.1"/>
    <property type="molecule type" value="Transcribed_RNA"/>
</dbReference>
<organism evidence="1">
    <name type="scientific">Rhizophora mucronata</name>
    <name type="common">Asiatic mangrove</name>
    <dbReference type="NCBI Taxonomy" id="61149"/>
    <lineage>
        <taxon>Eukaryota</taxon>
        <taxon>Viridiplantae</taxon>
        <taxon>Streptophyta</taxon>
        <taxon>Embryophyta</taxon>
        <taxon>Tracheophyta</taxon>
        <taxon>Spermatophyta</taxon>
        <taxon>Magnoliopsida</taxon>
        <taxon>eudicotyledons</taxon>
        <taxon>Gunneridae</taxon>
        <taxon>Pentapetalae</taxon>
        <taxon>rosids</taxon>
        <taxon>fabids</taxon>
        <taxon>Malpighiales</taxon>
        <taxon>Rhizophoraceae</taxon>
        <taxon>Rhizophora</taxon>
    </lineage>
</organism>
<proteinExistence type="predicted"/>
<sequence length="50" mass="5638">MTRRPQVTLKTALVVLVSIPNPAVKWPNTQLSILGCCMFFLEINTTKLHL</sequence>
<protein>
    <submittedName>
        <fullName evidence="1">Uncharacterized protein</fullName>
    </submittedName>
</protein>